<reference evidence="2 3" key="1">
    <citation type="submission" date="2019-09" db="EMBL/GenBank/DDBJ databases">
        <title>A chromosome-level genome assembly of the Chinese tupelo Nyssa sinensis.</title>
        <authorList>
            <person name="Yang X."/>
            <person name="Kang M."/>
            <person name="Yang Y."/>
            <person name="Xiong H."/>
            <person name="Wang M."/>
            <person name="Zhang Z."/>
            <person name="Wang Z."/>
            <person name="Wu H."/>
            <person name="Ma T."/>
            <person name="Liu J."/>
            <person name="Xi Z."/>
        </authorList>
    </citation>
    <scope>NUCLEOTIDE SEQUENCE [LARGE SCALE GENOMIC DNA]</scope>
    <source>
        <strain evidence="2">J267</strain>
        <tissue evidence="2">Leaf</tissue>
    </source>
</reference>
<proteinExistence type="predicted"/>
<dbReference type="OrthoDB" id="730111at2759"/>
<dbReference type="AlphaFoldDB" id="A0A5J5BU12"/>
<organism evidence="2 3">
    <name type="scientific">Nyssa sinensis</name>
    <dbReference type="NCBI Taxonomy" id="561372"/>
    <lineage>
        <taxon>Eukaryota</taxon>
        <taxon>Viridiplantae</taxon>
        <taxon>Streptophyta</taxon>
        <taxon>Embryophyta</taxon>
        <taxon>Tracheophyta</taxon>
        <taxon>Spermatophyta</taxon>
        <taxon>Magnoliopsida</taxon>
        <taxon>eudicotyledons</taxon>
        <taxon>Gunneridae</taxon>
        <taxon>Pentapetalae</taxon>
        <taxon>asterids</taxon>
        <taxon>Cornales</taxon>
        <taxon>Nyssaceae</taxon>
        <taxon>Nyssa</taxon>
    </lineage>
</organism>
<evidence type="ECO:0000256" key="1">
    <source>
        <dbReference type="SAM" id="MobiDB-lite"/>
    </source>
</evidence>
<accession>A0A5J5BU12</accession>
<dbReference type="PANTHER" id="PTHR38530">
    <property type="entry name" value="OS06G0468300 PROTEIN"/>
    <property type="match status" value="1"/>
</dbReference>
<keyword evidence="3" id="KW-1185">Reference proteome</keyword>
<protein>
    <submittedName>
        <fullName evidence="2">Uncharacterized protein</fullName>
    </submittedName>
</protein>
<evidence type="ECO:0000313" key="3">
    <source>
        <dbReference type="Proteomes" id="UP000325577"/>
    </source>
</evidence>
<feature type="region of interest" description="Disordered" evidence="1">
    <location>
        <begin position="1"/>
        <end position="79"/>
    </location>
</feature>
<gene>
    <name evidence="2" type="ORF">F0562_020344</name>
</gene>
<dbReference type="EMBL" id="CM018033">
    <property type="protein sequence ID" value="KAA8545560.1"/>
    <property type="molecule type" value="Genomic_DNA"/>
</dbReference>
<evidence type="ECO:0000313" key="2">
    <source>
        <dbReference type="EMBL" id="KAA8545560.1"/>
    </source>
</evidence>
<feature type="compositionally biased region" description="Basic and acidic residues" evidence="1">
    <location>
        <begin position="15"/>
        <end position="27"/>
    </location>
</feature>
<feature type="compositionally biased region" description="Low complexity" evidence="1">
    <location>
        <begin position="55"/>
        <end position="68"/>
    </location>
</feature>
<dbReference type="Proteomes" id="UP000325577">
    <property type="component" value="Linkage Group LG10"/>
</dbReference>
<sequence length="446" mass="48988">MKPRSKAGHQPSAMRDNHAMDEGKEGTNKAPSSSVPADYPSRKRLFANSKPKQGSSAASSDSALSSDSSSDRFRKKTRDLPNLSDCHSCGLRINNTNPKDKLQTLDSVWRIILICKKCTKRVQSAELCSYCFHETAENDCYRCPDCERCIHKDCVVKYRDFAPWSYCCSESGFMVCVDCWVPKLLANSNKVKVHKRRRNKVVSEPCLVGDSKVQVNGGGHKSPEDMVKDANCVVVEKMVVTAKENMLRKAVVVKRAVESANAALDLAAKKGDSGVKNRSFVSSSSASSTTVVDDTVVDDAELAIQLHRAMNSSPRISKNFCSTKSSFAGPNIWNCNGSLSARVSGSRGHPTCRGKLAVCTTKKLAEDLDKTVSEPSVCLSASDDGSCIDLDHLKPGDMIDMRFSTRDEECQENSEIGLDVDNIMKFESQFCWKQDELGLRIAPRGD</sequence>
<name>A0A5J5BU12_9ASTE</name>